<feature type="domain" description="C2H2-type" evidence="10">
    <location>
        <begin position="445"/>
        <end position="468"/>
    </location>
</feature>
<feature type="domain" description="C2H2-type" evidence="10">
    <location>
        <begin position="507"/>
        <end position="535"/>
    </location>
</feature>
<feature type="binding site" evidence="8">
    <location>
        <position position="3"/>
    </location>
    <ligand>
        <name>Zn(2+)</name>
        <dbReference type="ChEBI" id="CHEBI:29105"/>
    </ligand>
</feature>
<evidence type="ECO:0000313" key="12">
    <source>
        <dbReference type="EMBL" id="EDW00375.1"/>
    </source>
</evidence>
<dbReference type="Proteomes" id="UP000001070">
    <property type="component" value="Unassembled WGS sequence"/>
</dbReference>
<dbReference type="InterPro" id="IPR013087">
    <property type="entry name" value="Znf_C2H2_type"/>
</dbReference>
<sequence>MICRLCLCDLDNSVSICIFSDAEHGLPKAIAKYLQLEVSVNDCISTKLCSPCWQCLSDFDQFCAMVADKQQSLLLKTEPEPPPEPAVVVWNTESPIESKLGFVDDIKDHILCEPEIDVHDTAQSFENAGSTCSDNVEPDKDAFEADFEHATLTAATPKKTRGRTRLEMAATPSSPAPSSTAKAKSTATAKTKAKLVKVPVASASSQRESRVRSRELRRNAAAAEADMTPIPEPPAKAMRTATGTATAAGAGTAPKRGRPKGVKGKSKLPKPSKVARAPELEAKRSSIKEMDDYIAANVKLDCCLCAAPLLNFIDLKRHFRLQHNCTGYMECCNNRYKKRTLYVDHLHYHKDPQYFSCKPCRKSFLNRNSQDMHMLRFHSDQQQLVHQCVTCGARFAKKFLLTMHIKGHKGPERPEACDSCIKTFRSKLELTAHVKRMHASDFTPIICDICGANFRSKANFLIHKKALHPDGPVAEAQCHLCSRWLRDERSLRKHLARHDDREGGNKYRCVLCSAEKSSRVALSSHMRYHHSAKRHSCTLCGKEFKLPRALAEHMATHTGIDLYSCAFCTRTFKSHANMHNHKKKMHPNEWVRKYTQPSAAPVAGNHRSTDVTDDLAETANNLNESLQPPVDLLNAEEEEDEEEHEQHEQQVAQAQTGAVASYEYISSTGRVI</sequence>
<dbReference type="FunCoup" id="B4JLC2">
    <property type="interactions" value="1125"/>
</dbReference>
<feature type="binding site" evidence="8">
    <location>
        <position position="49"/>
    </location>
    <ligand>
        <name>Zn(2+)</name>
        <dbReference type="ChEBI" id="CHEBI:29105"/>
    </ligand>
</feature>
<dbReference type="SMART" id="SM00868">
    <property type="entry name" value="zf-AD"/>
    <property type="match status" value="1"/>
</dbReference>
<dbReference type="eggNOG" id="KOG1721">
    <property type="taxonomic scope" value="Eukaryota"/>
</dbReference>
<evidence type="ECO:0000256" key="7">
    <source>
        <dbReference type="PROSITE-ProRule" id="PRU00042"/>
    </source>
</evidence>
<dbReference type="GO" id="GO:0005634">
    <property type="term" value="C:nucleus"/>
    <property type="evidence" value="ECO:0007669"/>
    <property type="project" value="InterPro"/>
</dbReference>
<dbReference type="KEGG" id="dgr:6564610"/>
<evidence type="ECO:0000256" key="1">
    <source>
        <dbReference type="ARBA" id="ARBA00022723"/>
    </source>
</evidence>
<dbReference type="InParanoid" id="B4JLC2"/>
<feature type="binding site" evidence="8">
    <location>
        <position position="52"/>
    </location>
    <ligand>
        <name>Zn(2+)</name>
        <dbReference type="ChEBI" id="CHEBI:29105"/>
    </ligand>
</feature>
<feature type="compositionally biased region" description="Basic and acidic residues" evidence="9">
    <location>
        <begin position="207"/>
        <end position="218"/>
    </location>
</feature>
<evidence type="ECO:0000256" key="2">
    <source>
        <dbReference type="ARBA" id="ARBA00022737"/>
    </source>
</evidence>
<dbReference type="HOGENOM" id="CLU_002678_94_13_1"/>
<dbReference type="PROSITE" id="PS00028">
    <property type="entry name" value="ZINC_FINGER_C2H2_1"/>
    <property type="match status" value="7"/>
</dbReference>
<evidence type="ECO:0000256" key="4">
    <source>
        <dbReference type="ARBA" id="ARBA00022833"/>
    </source>
</evidence>
<accession>B4JLC2</accession>
<dbReference type="PANTHER" id="PTHR24379">
    <property type="entry name" value="KRAB AND ZINC FINGER DOMAIN-CONTAINING"/>
    <property type="match status" value="1"/>
</dbReference>
<evidence type="ECO:0000313" key="13">
    <source>
        <dbReference type="Proteomes" id="UP000001070"/>
    </source>
</evidence>
<dbReference type="Pfam" id="PF07776">
    <property type="entry name" value="zf-AD"/>
    <property type="match status" value="1"/>
</dbReference>
<feature type="domain" description="C2H2-type" evidence="10">
    <location>
        <begin position="355"/>
        <end position="383"/>
    </location>
</feature>
<dbReference type="PROSITE" id="PS51915">
    <property type="entry name" value="ZAD"/>
    <property type="match status" value="1"/>
</dbReference>
<dbReference type="SUPFAM" id="SSF57667">
    <property type="entry name" value="beta-beta-alpha zinc fingers"/>
    <property type="match status" value="3"/>
</dbReference>
<evidence type="ECO:0000256" key="3">
    <source>
        <dbReference type="ARBA" id="ARBA00022771"/>
    </source>
</evidence>
<feature type="compositionally biased region" description="Basic residues" evidence="9">
    <location>
        <begin position="255"/>
        <end position="270"/>
    </location>
</feature>
<name>B4JLC2_DROGR</name>
<feature type="domain" description="C2H2-type" evidence="10">
    <location>
        <begin position="415"/>
        <end position="443"/>
    </location>
</feature>
<dbReference type="FunFam" id="3.30.160.60:FF:002993">
    <property type="entry name" value="Blast:Transcription factor grauzone"/>
    <property type="match status" value="1"/>
</dbReference>
<keyword evidence="4 8" id="KW-0862">Zinc</keyword>
<dbReference type="Gene3D" id="3.40.1800.20">
    <property type="match status" value="1"/>
</dbReference>
<dbReference type="SUPFAM" id="SSF57716">
    <property type="entry name" value="Glucocorticoid receptor-like (DNA-binding domain)"/>
    <property type="match status" value="1"/>
</dbReference>
<keyword evidence="6" id="KW-0804">Transcription</keyword>
<feature type="compositionally biased region" description="Low complexity" evidence="9">
    <location>
        <begin position="240"/>
        <end position="254"/>
    </location>
</feature>
<feature type="region of interest" description="Disordered" evidence="9">
    <location>
        <begin position="635"/>
        <end position="656"/>
    </location>
</feature>
<dbReference type="AlphaFoldDB" id="B4JLC2"/>
<dbReference type="SMART" id="SM00355">
    <property type="entry name" value="ZnF_C2H2"/>
    <property type="match status" value="9"/>
</dbReference>
<organism evidence="13">
    <name type="scientific">Drosophila grimshawi</name>
    <name type="common">Hawaiian fruit fly</name>
    <name type="synonym">Idiomyia grimshawi</name>
    <dbReference type="NCBI Taxonomy" id="7222"/>
    <lineage>
        <taxon>Eukaryota</taxon>
        <taxon>Metazoa</taxon>
        <taxon>Ecdysozoa</taxon>
        <taxon>Arthropoda</taxon>
        <taxon>Hexapoda</taxon>
        <taxon>Insecta</taxon>
        <taxon>Pterygota</taxon>
        <taxon>Neoptera</taxon>
        <taxon>Endopterygota</taxon>
        <taxon>Diptera</taxon>
        <taxon>Brachycera</taxon>
        <taxon>Muscomorpha</taxon>
        <taxon>Ephydroidea</taxon>
        <taxon>Drosophilidae</taxon>
        <taxon>Drosophila</taxon>
        <taxon>Hawaiian Drosophila</taxon>
    </lineage>
</organism>
<feature type="domain" description="C2H2-type" evidence="10">
    <location>
        <begin position="535"/>
        <end position="562"/>
    </location>
</feature>
<dbReference type="InterPro" id="IPR036236">
    <property type="entry name" value="Znf_C2H2_sf"/>
</dbReference>
<evidence type="ECO:0000259" key="11">
    <source>
        <dbReference type="PROSITE" id="PS51915"/>
    </source>
</evidence>
<dbReference type="InterPro" id="IPR012934">
    <property type="entry name" value="Znf_AD"/>
</dbReference>
<feature type="compositionally biased region" description="Low complexity" evidence="9">
    <location>
        <begin position="169"/>
        <end position="190"/>
    </location>
</feature>
<keyword evidence="5" id="KW-0805">Transcription regulation</keyword>
<feature type="domain" description="C2H2-type" evidence="10">
    <location>
        <begin position="563"/>
        <end position="591"/>
    </location>
</feature>
<dbReference type="OMA" id="HLHYHKD"/>
<keyword evidence="2" id="KW-0677">Repeat</keyword>
<dbReference type="Pfam" id="PF00096">
    <property type="entry name" value="zf-C2H2"/>
    <property type="match status" value="1"/>
</dbReference>
<keyword evidence="3 7" id="KW-0863">Zinc-finger</keyword>
<keyword evidence="13" id="KW-1185">Reference proteome</keyword>
<feature type="region of interest" description="Disordered" evidence="9">
    <location>
        <begin position="156"/>
        <end position="280"/>
    </location>
</feature>
<dbReference type="OrthoDB" id="10039931at2759"/>
<dbReference type="GO" id="GO:0008270">
    <property type="term" value="F:zinc ion binding"/>
    <property type="evidence" value="ECO:0007669"/>
    <property type="project" value="UniProtKB-UniRule"/>
</dbReference>
<evidence type="ECO:0000256" key="6">
    <source>
        <dbReference type="ARBA" id="ARBA00023163"/>
    </source>
</evidence>
<gene>
    <name evidence="12" type="primary">Dgri\GH12827</name>
    <name evidence="12" type="ORF">Dgri_GH12827</name>
</gene>
<keyword evidence="1 8" id="KW-0479">Metal-binding</keyword>
<evidence type="ECO:0000256" key="5">
    <source>
        <dbReference type="ARBA" id="ARBA00023015"/>
    </source>
</evidence>
<evidence type="ECO:0000256" key="9">
    <source>
        <dbReference type="SAM" id="MobiDB-lite"/>
    </source>
</evidence>
<dbReference type="EMBL" id="CH916370">
    <property type="protein sequence ID" value="EDW00375.1"/>
    <property type="molecule type" value="Genomic_DNA"/>
</dbReference>
<dbReference type="PhylomeDB" id="B4JLC2"/>
<reference evidence="12 13" key="1">
    <citation type="journal article" date="2007" name="Nature">
        <title>Evolution of genes and genomes on the Drosophila phylogeny.</title>
        <authorList>
            <consortium name="Drosophila 12 Genomes Consortium"/>
            <person name="Clark A.G."/>
            <person name="Eisen M.B."/>
            <person name="Smith D.R."/>
            <person name="Bergman C.M."/>
            <person name="Oliver B."/>
            <person name="Markow T.A."/>
            <person name="Kaufman T.C."/>
            <person name="Kellis M."/>
            <person name="Gelbart W."/>
            <person name="Iyer V.N."/>
            <person name="Pollard D.A."/>
            <person name="Sackton T.B."/>
            <person name="Larracuente A.M."/>
            <person name="Singh N.D."/>
            <person name="Abad J.P."/>
            <person name="Abt D.N."/>
            <person name="Adryan B."/>
            <person name="Aguade M."/>
            <person name="Akashi H."/>
            <person name="Anderson W.W."/>
            <person name="Aquadro C.F."/>
            <person name="Ardell D.H."/>
            <person name="Arguello R."/>
            <person name="Artieri C.G."/>
            <person name="Barbash D.A."/>
            <person name="Barker D."/>
            <person name="Barsanti P."/>
            <person name="Batterham P."/>
            <person name="Batzoglou S."/>
            <person name="Begun D."/>
            <person name="Bhutkar A."/>
            <person name="Blanco E."/>
            <person name="Bosak S.A."/>
            <person name="Bradley R.K."/>
            <person name="Brand A.D."/>
            <person name="Brent M.R."/>
            <person name="Brooks A.N."/>
            <person name="Brown R.H."/>
            <person name="Butlin R.K."/>
            <person name="Caggese C."/>
            <person name="Calvi B.R."/>
            <person name="Bernardo de Carvalho A."/>
            <person name="Caspi A."/>
            <person name="Castrezana S."/>
            <person name="Celniker S.E."/>
            <person name="Chang J.L."/>
            <person name="Chapple C."/>
            <person name="Chatterji S."/>
            <person name="Chinwalla A."/>
            <person name="Civetta A."/>
            <person name="Clifton S.W."/>
            <person name="Comeron J.M."/>
            <person name="Costello J.C."/>
            <person name="Coyne J.A."/>
            <person name="Daub J."/>
            <person name="David R.G."/>
            <person name="Delcher A.L."/>
            <person name="Delehaunty K."/>
            <person name="Do C.B."/>
            <person name="Ebling H."/>
            <person name="Edwards K."/>
            <person name="Eickbush T."/>
            <person name="Evans J.D."/>
            <person name="Filipski A."/>
            <person name="Findeiss S."/>
            <person name="Freyhult E."/>
            <person name="Fulton L."/>
            <person name="Fulton R."/>
            <person name="Garcia A.C."/>
            <person name="Gardiner A."/>
            <person name="Garfield D.A."/>
            <person name="Garvin B.E."/>
            <person name="Gibson G."/>
            <person name="Gilbert D."/>
            <person name="Gnerre S."/>
            <person name="Godfrey J."/>
            <person name="Good R."/>
            <person name="Gotea V."/>
            <person name="Gravely B."/>
            <person name="Greenberg A.J."/>
            <person name="Griffiths-Jones S."/>
            <person name="Gross S."/>
            <person name="Guigo R."/>
            <person name="Gustafson E.A."/>
            <person name="Haerty W."/>
            <person name="Hahn M.W."/>
            <person name="Halligan D.L."/>
            <person name="Halpern A.L."/>
            <person name="Halter G.M."/>
            <person name="Han M.V."/>
            <person name="Heger A."/>
            <person name="Hillier L."/>
            <person name="Hinrichs A.S."/>
            <person name="Holmes I."/>
            <person name="Hoskins R.A."/>
            <person name="Hubisz M.J."/>
            <person name="Hultmark D."/>
            <person name="Huntley M.A."/>
            <person name="Jaffe D.B."/>
            <person name="Jagadeeshan S."/>
            <person name="Jeck W.R."/>
            <person name="Johnson J."/>
            <person name="Jones C.D."/>
            <person name="Jordan W.C."/>
            <person name="Karpen G.H."/>
            <person name="Kataoka E."/>
            <person name="Keightley P.D."/>
            <person name="Kheradpour P."/>
            <person name="Kirkness E.F."/>
            <person name="Koerich L.B."/>
            <person name="Kristiansen K."/>
            <person name="Kudrna D."/>
            <person name="Kulathinal R.J."/>
            <person name="Kumar S."/>
            <person name="Kwok R."/>
            <person name="Lander E."/>
            <person name="Langley C.H."/>
            <person name="Lapoint R."/>
            <person name="Lazzaro B.P."/>
            <person name="Lee S.J."/>
            <person name="Levesque L."/>
            <person name="Li R."/>
            <person name="Lin C.F."/>
            <person name="Lin M.F."/>
            <person name="Lindblad-Toh K."/>
            <person name="Llopart A."/>
            <person name="Long M."/>
            <person name="Low L."/>
            <person name="Lozovsky E."/>
            <person name="Lu J."/>
            <person name="Luo M."/>
            <person name="Machado C.A."/>
            <person name="Makalowski W."/>
            <person name="Marzo M."/>
            <person name="Matsuda M."/>
            <person name="Matzkin L."/>
            <person name="McAllister B."/>
            <person name="McBride C.S."/>
            <person name="McKernan B."/>
            <person name="McKernan K."/>
            <person name="Mendez-Lago M."/>
            <person name="Minx P."/>
            <person name="Mollenhauer M.U."/>
            <person name="Montooth K."/>
            <person name="Mount S.M."/>
            <person name="Mu X."/>
            <person name="Myers E."/>
            <person name="Negre B."/>
            <person name="Newfeld S."/>
            <person name="Nielsen R."/>
            <person name="Noor M.A."/>
            <person name="O'Grady P."/>
            <person name="Pachter L."/>
            <person name="Papaceit M."/>
            <person name="Parisi M.J."/>
            <person name="Parisi M."/>
            <person name="Parts L."/>
            <person name="Pedersen J.S."/>
            <person name="Pesole G."/>
            <person name="Phillippy A.M."/>
            <person name="Ponting C.P."/>
            <person name="Pop M."/>
            <person name="Porcelli D."/>
            <person name="Powell J.R."/>
            <person name="Prohaska S."/>
            <person name="Pruitt K."/>
            <person name="Puig M."/>
            <person name="Quesneville H."/>
            <person name="Ram K.R."/>
            <person name="Rand D."/>
            <person name="Rasmussen M.D."/>
            <person name="Reed L.K."/>
            <person name="Reenan R."/>
            <person name="Reily A."/>
            <person name="Remington K.A."/>
            <person name="Rieger T.T."/>
            <person name="Ritchie M.G."/>
            <person name="Robin C."/>
            <person name="Rogers Y.H."/>
            <person name="Rohde C."/>
            <person name="Rozas J."/>
            <person name="Rubenfield M.J."/>
            <person name="Ruiz A."/>
            <person name="Russo S."/>
            <person name="Salzberg S.L."/>
            <person name="Sanchez-Gracia A."/>
            <person name="Saranga D.J."/>
            <person name="Sato H."/>
            <person name="Schaeffer S.W."/>
            <person name="Schatz M.C."/>
            <person name="Schlenke T."/>
            <person name="Schwartz R."/>
            <person name="Segarra C."/>
            <person name="Singh R.S."/>
            <person name="Sirot L."/>
            <person name="Sirota M."/>
            <person name="Sisneros N.B."/>
            <person name="Smith C.D."/>
            <person name="Smith T.F."/>
            <person name="Spieth J."/>
            <person name="Stage D.E."/>
            <person name="Stark A."/>
            <person name="Stephan W."/>
            <person name="Strausberg R.L."/>
            <person name="Strempel S."/>
            <person name="Sturgill D."/>
            <person name="Sutton G."/>
            <person name="Sutton G.G."/>
            <person name="Tao W."/>
            <person name="Teichmann S."/>
            <person name="Tobari Y.N."/>
            <person name="Tomimura Y."/>
            <person name="Tsolas J.M."/>
            <person name="Valente V.L."/>
            <person name="Venter E."/>
            <person name="Venter J.C."/>
            <person name="Vicario S."/>
            <person name="Vieira F.G."/>
            <person name="Vilella A.J."/>
            <person name="Villasante A."/>
            <person name="Walenz B."/>
            <person name="Wang J."/>
            <person name="Wasserman M."/>
            <person name="Watts T."/>
            <person name="Wilson D."/>
            <person name="Wilson R.K."/>
            <person name="Wing R.A."/>
            <person name="Wolfner M.F."/>
            <person name="Wong A."/>
            <person name="Wong G.K."/>
            <person name="Wu C.I."/>
            <person name="Wu G."/>
            <person name="Yamamoto D."/>
            <person name="Yang H.P."/>
            <person name="Yang S.P."/>
            <person name="Yorke J.A."/>
            <person name="Yoshida K."/>
            <person name="Zdobnov E."/>
            <person name="Zhang P."/>
            <person name="Zhang Y."/>
            <person name="Zimin A.V."/>
            <person name="Baldwin J."/>
            <person name="Abdouelleil A."/>
            <person name="Abdulkadir J."/>
            <person name="Abebe A."/>
            <person name="Abera B."/>
            <person name="Abreu J."/>
            <person name="Acer S.C."/>
            <person name="Aftuck L."/>
            <person name="Alexander A."/>
            <person name="An P."/>
            <person name="Anderson E."/>
            <person name="Anderson S."/>
            <person name="Arachi H."/>
            <person name="Azer M."/>
            <person name="Bachantsang P."/>
            <person name="Barry A."/>
            <person name="Bayul T."/>
            <person name="Berlin A."/>
            <person name="Bessette D."/>
            <person name="Bloom T."/>
            <person name="Blye J."/>
            <person name="Boguslavskiy L."/>
            <person name="Bonnet C."/>
            <person name="Boukhgalter B."/>
            <person name="Bourzgui I."/>
            <person name="Brown A."/>
            <person name="Cahill P."/>
            <person name="Channer S."/>
            <person name="Cheshatsang Y."/>
            <person name="Chuda L."/>
            <person name="Citroen M."/>
            <person name="Collymore A."/>
            <person name="Cooke P."/>
            <person name="Costello M."/>
            <person name="D'Aco K."/>
            <person name="Daza R."/>
            <person name="De Haan G."/>
            <person name="DeGray S."/>
            <person name="DeMaso C."/>
            <person name="Dhargay N."/>
            <person name="Dooley K."/>
            <person name="Dooley E."/>
            <person name="Doricent M."/>
            <person name="Dorje P."/>
            <person name="Dorjee K."/>
            <person name="Dupes A."/>
            <person name="Elong R."/>
            <person name="Falk J."/>
            <person name="Farina A."/>
            <person name="Faro S."/>
            <person name="Ferguson D."/>
            <person name="Fisher S."/>
            <person name="Foley C.D."/>
            <person name="Franke A."/>
            <person name="Friedrich D."/>
            <person name="Gadbois L."/>
            <person name="Gearin G."/>
            <person name="Gearin C.R."/>
            <person name="Giannoukos G."/>
            <person name="Goode T."/>
            <person name="Graham J."/>
            <person name="Grandbois E."/>
            <person name="Grewal S."/>
            <person name="Gyaltsen K."/>
            <person name="Hafez N."/>
            <person name="Hagos B."/>
            <person name="Hall J."/>
            <person name="Henson C."/>
            <person name="Hollinger A."/>
            <person name="Honan T."/>
            <person name="Huard M.D."/>
            <person name="Hughes L."/>
            <person name="Hurhula B."/>
            <person name="Husby M.E."/>
            <person name="Kamat A."/>
            <person name="Kanga B."/>
            <person name="Kashin S."/>
            <person name="Khazanovich D."/>
            <person name="Kisner P."/>
            <person name="Lance K."/>
            <person name="Lara M."/>
            <person name="Lee W."/>
            <person name="Lennon N."/>
            <person name="Letendre F."/>
            <person name="LeVine R."/>
            <person name="Lipovsky A."/>
            <person name="Liu X."/>
            <person name="Liu J."/>
            <person name="Liu S."/>
            <person name="Lokyitsang T."/>
            <person name="Lokyitsang Y."/>
            <person name="Lubonja R."/>
            <person name="Lui A."/>
            <person name="MacDonald P."/>
            <person name="Magnisalis V."/>
            <person name="Maru K."/>
            <person name="Matthews C."/>
            <person name="McCusker W."/>
            <person name="McDonough S."/>
            <person name="Mehta T."/>
            <person name="Meldrim J."/>
            <person name="Meneus L."/>
            <person name="Mihai O."/>
            <person name="Mihalev A."/>
            <person name="Mihova T."/>
            <person name="Mittelman R."/>
            <person name="Mlenga V."/>
            <person name="Montmayeur A."/>
            <person name="Mulrain L."/>
            <person name="Navidi A."/>
            <person name="Naylor J."/>
            <person name="Negash T."/>
            <person name="Nguyen T."/>
            <person name="Nguyen N."/>
            <person name="Nicol R."/>
            <person name="Norbu C."/>
            <person name="Norbu N."/>
            <person name="Novod N."/>
            <person name="O'Neill B."/>
            <person name="Osman S."/>
            <person name="Markiewicz E."/>
            <person name="Oyono O.L."/>
            <person name="Patti C."/>
            <person name="Phunkhang P."/>
            <person name="Pierre F."/>
            <person name="Priest M."/>
            <person name="Raghuraman S."/>
            <person name="Rege F."/>
            <person name="Reyes R."/>
            <person name="Rise C."/>
            <person name="Rogov P."/>
            <person name="Ross K."/>
            <person name="Ryan E."/>
            <person name="Settipalli S."/>
            <person name="Shea T."/>
            <person name="Sherpa N."/>
            <person name="Shi L."/>
            <person name="Shih D."/>
            <person name="Sparrow T."/>
            <person name="Spaulding J."/>
            <person name="Stalker J."/>
            <person name="Stange-Thomann N."/>
            <person name="Stavropoulos S."/>
            <person name="Stone C."/>
            <person name="Strader C."/>
            <person name="Tesfaye S."/>
            <person name="Thomson T."/>
            <person name="Thoulutsang Y."/>
            <person name="Thoulutsang D."/>
            <person name="Topham K."/>
            <person name="Topping I."/>
            <person name="Tsamla T."/>
            <person name="Vassiliev H."/>
            <person name="Vo A."/>
            <person name="Wangchuk T."/>
            <person name="Wangdi T."/>
            <person name="Weiand M."/>
            <person name="Wilkinson J."/>
            <person name="Wilson A."/>
            <person name="Yadav S."/>
            <person name="Young G."/>
            <person name="Yu Q."/>
            <person name="Zembek L."/>
            <person name="Zhong D."/>
            <person name="Zimmer A."/>
            <person name="Zwirko Z."/>
            <person name="Jaffe D.B."/>
            <person name="Alvarez P."/>
            <person name="Brockman W."/>
            <person name="Butler J."/>
            <person name="Chin C."/>
            <person name="Gnerre S."/>
            <person name="Grabherr M."/>
            <person name="Kleber M."/>
            <person name="Mauceli E."/>
            <person name="MacCallum I."/>
        </authorList>
    </citation>
    <scope>NUCLEOTIDE SEQUENCE [LARGE SCALE GENOMIC DNA]</scope>
    <source>
        <strain evidence="13">Tucson 15287-2541.00</strain>
    </source>
</reference>
<proteinExistence type="predicted"/>
<evidence type="ECO:0000259" key="10">
    <source>
        <dbReference type="PROSITE" id="PS50157"/>
    </source>
</evidence>
<feature type="binding site" evidence="8">
    <location>
        <position position="6"/>
    </location>
    <ligand>
        <name>Zn(2+)</name>
        <dbReference type="ChEBI" id="CHEBI:29105"/>
    </ligand>
</feature>
<dbReference type="PANTHER" id="PTHR24379:SF121">
    <property type="entry name" value="C2H2-TYPE DOMAIN-CONTAINING PROTEIN"/>
    <property type="match status" value="1"/>
</dbReference>
<dbReference type="PROSITE" id="PS50157">
    <property type="entry name" value="ZINC_FINGER_C2H2_2"/>
    <property type="match status" value="7"/>
</dbReference>
<feature type="domain" description="C2H2-type" evidence="10">
    <location>
        <begin position="386"/>
        <end position="413"/>
    </location>
</feature>
<feature type="domain" description="ZAD" evidence="11">
    <location>
        <begin position="1"/>
        <end position="76"/>
    </location>
</feature>
<protein>
    <submittedName>
        <fullName evidence="12">GH12827</fullName>
    </submittedName>
</protein>
<dbReference type="Gene3D" id="3.30.160.60">
    <property type="entry name" value="Classic Zinc Finger"/>
    <property type="match status" value="4"/>
</dbReference>
<evidence type="ECO:0000256" key="8">
    <source>
        <dbReference type="PROSITE-ProRule" id="PRU01263"/>
    </source>
</evidence>